<comment type="caution">
    <text evidence="6">The sequence shown here is derived from an EMBL/GenBank/DDBJ whole genome shotgun (WGS) entry which is preliminary data.</text>
</comment>
<dbReference type="EMBL" id="JAPMOS010000022">
    <property type="protein sequence ID" value="KAJ4459094.1"/>
    <property type="molecule type" value="Genomic_DNA"/>
</dbReference>
<keyword evidence="2" id="KW-0333">Golgi apparatus</keyword>
<sequence length="841" mass="91336">MKAEDIQKLLEDSNKLEQKVAQARPNVREEAFIPLSLARGKIQEIIRDFHQMKSEYVQIVADIEKNYRKIEDETTEFYTDFIAKLKRKGLPCPTDRAAKDKAQIDALKQEVAAVKAQAKADKERFEKQIKEMQQAREQMERDHIAEVERLQKDKEHDVAALNETMTKISAAAVRERNQAAEEHARALDDLEQELTQRNEGILALAHAAMVLRDEEALAMATIMGDEVQATIDECDIVPVQEELDKTRAALESALAISFHQLVGTAMAGQLRTSEQHVARLAKEADEKKIALNDVARLKLQLSAAAAATDRMRQQVAALVSAGALRKPSAAPAAPAEGAPPTGLPAAAAAATGTAAAVGASGAAGAEESAEAADLASPPPIMGVEEPDRLAALPPGRLEVETAAMLMGGVDPALLAEANAQTEQARTRINELEGQLKEAADRLAKAEADAARAQQAAAAEATQLQEALALKSAALVAADEAASGTAAQWQERYAKREAELMAECDKARAELVDAIKARRPSPCDDAPGWADGRWWGARIRLRKQAEKAEAEERERKRKERQDRLLQLTLDLKAAVTAKNRVKREIQAWLDVFEQQNGRKAEKADKATIRDKYELYQKLSDEIAAGKTELASLGQSEAETAGPPAAPHTHTLRPVPPRPASSRDLGRAVMAAAVEAEELTPAQELAKLQGDLIAKQEEVTRTAREAADRLAAAEQQRAAAAKEATLLREERDALTLQTQRLKSAADQAAAEAARSAETISRLEEDTKHLRRDLEVRPAEAINLLAAKDAALAENVVVVPQRVVAKVETLRAHVEALRAERKEARPPTARIHGHPGILVASPWA</sequence>
<feature type="coiled-coil region" evidence="4">
    <location>
        <begin position="414"/>
        <end position="462"/>
    </location>
</feature>
<feature type="region of interest" description="Disordered" evidence="5">
    <location>
        <begin position="630"/>
        <end position="662"/>
    </location>
</feature>
<organism evidence="6 7">
    <name type="scientific">Paratrimastix pyriformis</name>
    <dbReference type="NCBI Taxonomy" id="342808"/>
    <lineage>
        <taxon>Eukaryota</taxon>
        <taxon>Metamonada</taxon>
        <taxon>Preaxostyla</taxon>
        <taxon>Paratrimastigidae</taxon>
        <taxon>Paratrimastix</taxon>
    </lineage>
</organism>
<protein>
    <submittedName>
        <fullName evidence="6">Uncharacterized protein</fullName>
    </submittedName>
</protein>
<evidence type="ECO:0000313" key="7">
    <source>
        <dbReference type="Proteomes" id="UP001141327"/>
    </source>
</evidence>
<reference evidence="6" key="1">
    <citation type="journal article" date="2022" name="bioRxiv">
        <title>Genomics of Preaxostyla Flagellates Illuminates Evolutionary Transitions and the Path Towards Mitochondrial Loss.</title>
        <authorList>
            <person name="Novak L.V.F."/>
            <person name="Treitli S.C."/>
            <person name="Pyrih J."/>
            <person name="Halakuc P."/>
            <person name="Pipaliya S.V."/>
            <person name="Vacek V."/>
            <person name="Brzon O."/>
            <person name="Soukal P."/>
            <person name="Eme L."/>
            <person name="Dacks J.B."/>
            <person name="Karnkowska A."/>
            <person name="Elias M."/>
            <person name="Hampl V."/>
        </authorList>
    </citation>
    <scope>NUCLEOTIDE SEQUENCE</scope>
    <source>
        <strain evidence="6">RCP-MX</strain>
    </source>
</reference>
<accession>A0ABQ8UP36</accession>
<dbReference type="Proteomes" id="UP001141327">
    <property type="component" value="Unassembled WGS sequence"/>
</dbReference>
<evidence type="ECO:0000313" key="6">
    <source>
        <dbReference type="EMBL" id="KAJ4459094.1"/>
    </source>
</evidence>
<evidence type="ECO:0000256" key="1">
    <source>
        <dbReference type="ARBA" id="ARBA00004555"/>
    </source>
</evidence>
<evidence type="ECO:0000256" key="4">
    <source>
        <dbReference type="SAM" id="Coils"/>
    </source>
</evidence>
<name>A0ABQ8UP36_9EUKA</name>
<dbReference type="PANTHER" id="PTHR18921:SF2">
    <property type="entry name" value="THYROID RECEPTOR-INTERACTING PROTEIN 11"/>
    <property type="match status" value="1"/>
</dbReference>
<evidence type="ECO:0000256" key="5">
    <source>
        <dbReference type="SAM" id="MobiDB-lite"/>
    </source>
</evidence>
<gene>
    <name evidence="6" type="ORF">PAPYR_4883</name>
</gene>
<evidence type="ECO:0000256" key="2">
    <source>
        <dbReference type="ARBA" id="ARBA00023034"/>
    </source>
</evidence>
<dbReference type="Gene3D" id="1.10.10.1460">
    <property type="match status" value="1"/>
</dbReference>
<keyword evidence="7" id="KW-1185">Reference proteome</keyword>
<comment type="subcellular location">
    <subcellularLocation>
        <location evidence="1">Golgi apparatus</location>
    </subcellularLocation>
</comment>
<keyword evidence="3 4" id="KW-0175">Coiled coil</keyword>
<evidence type="ECO:0000256" key="3">
    <source>
        <dbReference type="ARBA" id="ARBA00023054"/>
    </source>
</evidence>
<dbReference type="PANTHER" id="PTHR18921">
    <property type="entry name" value="MYOSIN HEAVY CHAIN - RELATED"/>
    <property type="match status" value="1"/>
</dbReference>
<feature type="coiled-coil region" evidence="4">
    <location>
        <begin position="97"/>
        <end position="200"/>
    </location>
</feature>
<feature type="coiled-coil region" evidence="4">
    <location>
        <begin position="694"/>
        <end position="763"/>
    </location>
</feature>
<proteinExistence type="predicted"/>